<dbReference type="PANTHER" id="PTHR46177">
    <property type="entry name" value="INTEGRASE CATALYTIC DOMAIN-CONTAINING PROTEIN"/>
    <property type="match status" value="1"/>
</dbReference>
<feature type="non-terminal residue" evidence="1">
    <location>
        <position position="94"/>
    </location>
</feature>
<gene>
    <name evidence="1" type="ORF">PACLA_8A055129</name>
</gene>
<evidence type="ECO:0000313" key="1">
    <source>
        <dbReference type="EMBL" id="CAB4044337.1"/>
    </source>
</evidence>
<dbReference type="AlphaFoldDB" id="A0A6S7KHC5"/>
<proteinExistence type="predicted"/>
<accession>A0A6S7KHC5</accession>
<sequence length="94" mass="10893">MRDTFPLAIYGWQDVFSGRLMFLKVWTSNSNPKLVGQWYLDYLYDKKVISQHLRLDKGTETKDIATIHAFLRNTHGDTDTPEDTVHYGPSTSNK</sequence>
<reference evidence="1" key="1">
    <citation type="submission" date="2020-04" db="EMBL/GenBank/DDBJ databases">
        <authorList>
            <person name="Alioto T."/>
            <person name="Alioto T."/>
            <person name="Gomez Garrido J."/>
        </authorList>
    </citation>
    <scope>NUCLEOTIDE SEQUENCE</scope>
    <source>
        <strain evidence="1">A484AB</strain>
    </source>
</reference>
<keyword evidence="2" id="KW-1185">Reference proteome</keyword>
<dbReference type="PANTHER" id="PTHR46177:SF1">
    <property type="entry name" value="INTEGRASE CATALYTIC DOMAIN-CONTAINING PROTEIN"/>
    <property type="match status" value="1"/>
</dbReference>
<dbReference type="OrthoDB" id="5982801at2759"/>
<protein>
    <submittedName>
        <fullName evidence="1">Uncharacterized protein</fullName>
    </submittedName>
</protein>
<dbReference type="Proteomes" id="UP001152795">
    <property type="component" value="Unassembled WGS sequence"/>
</dbReference>
<dbReference type="EMBL" id="CACRXK020034607">
    <property type="protein sequence ID" value="CAB4044337.1"/>
    <property type="molecule type" value="Genomic_DNA"/>
</dbReference>
<organism evidence="1 2">
    <name type="scientific">Paramuricea clavata</name>
    <name type="common">Red gorgonian</name>
    <name type="synonym">Violescent sea-whip</name>
    <dbReference type="NCBI Taxonomy" id="317549"/>
    <lineage>
        <taxon>Eukaryota</taxon>
        <taxon>Metazoa</taxon>
        <taxon>Cnidaria</taxon>
        <taxon>Anthozoa</taxon>
        <taxon>Octocorallia</taxon>
        <taxon>Malacalcyonacea</taxon>
        <taxon>Plexauridae</taxon>
        <taxon>Paramuricea</taxon>
    </lineage>
</organism>
<name>A0A6S7KHC5_PARCT</name>
<evidence type="ECO:0000313" key="2">
    <source>
        <dbReference type="Proteomes" id="UP001152795"/>
    </source>
</evidence>
<comment type="caution">
    <text evidence="1">The sequence shown here is derived from an EMBL/GenBank/DDBJ whole genome shotgun (WGS) entry which is preliminary data.</text>
</comment>